<keyword evidence="1" id="KW-0547">Nucleotide-binding</keyword>
<reference evidence="1 2" key="1">
    <citation type="journal article" date="2021" name="J. Biosci. Bioeng.">
        <title>Identification and characterization of a chc gene cluster responsible for the aromatization pathway of cyclohexanecarboxylate degradation in Sinomonas cyclohexanicum ATCC 51369.</title>
        <authorList>
            <person name="Yamamoto T."/>
            <person name="Hasegawa Y."/>
            <person name="Lau P.C.K."/>
            <person name="Iwaki H."/>
        </authorList>
    </citation>
    <scope>NUCLEOTIDE SEQUENCE [LARGE SCALE GENOMIC DNA]</scope>
    <source>
        <strain evidence="1 2">ATCC 51369</strain>
    </source>
</reference>
<dbReference type="Proteomes" id="UP001319861">
    <property type="component" value="Chromosome"/>
</dbReference>
<evidence type="ECO:0000313" key="2">
    <source>
        <dbReference type="Proteomes" id="UP001319861"/>
    </source>
</evidence>
<gene>
    <name evidence="1" type="ORF">SCMU_00460</name>
</gene>
<sequence length="565" mass="62054">MAQQLVELALECFDFGVDTNDKPFAVAKGGHVTRSLRGDKRSVRKELGGLYYRMTGKTASQNALAEAMDVLECLATATEPVKLSLRVARPNDDEVYVDLGNQAEQVVRITPDRWEVLDGDADVPVLFRRTSLTLPLPTPEPGGDLDQLWTFVNAPRDHDRQVIRGWLVGAVVLVGLPCPILALLGEQGTAKSSALRRTFQLFDPSKAEVRMPPKDATKLMHSLNSSRANGFDNLSSIPKWQSDIFCQAVTGGSDVDRALYTDDEQRIIEFQCVVGFTGIDVGALAGDFAERCVWAELSVIPSTERRSERELNALWNEAYPSMVGGLFDLVAQTLRMLPKVNLAEKPRMADFAEVPAAIDLAIGTNGLEHYMLSHELVSEEIVATDKFLAAISGQVTRRWEGTGKALYDLLPRPVDDRFWPEQRGVSGKLKKVAPDLRKAGWVVEQVVPDPKSKRPKTWVLVPPGTARVTASDVAALKAARQLHDLDMQRWVERLLADGMAPDIAAERASVLRGSPMFNGHPDLQAMAVTSQAIDQRLFDDLGRLGLTLAELDQLGEAGDTTAEVQ</sequence>
<proteinExistence type="predicted"/>
<evidence type="ECO:0000313" key="1">
    <source>
        <dbReference type="EMBL" id="BCT74204.1"/>
    </source>
</evidence>
<name>A0ABN6FAY3_SINCY</name>
<accession>A0ABN6FAY3</accession>
<keyword evidence="2" id="KW-1185">Reference proteome</keyword>
<protein>
    <submittedName>
        <fullName evidence="1">ATP-binding protein</fullName>
    </submittedName>
</protein>
<keyword evidence="1" id="KW-0067">ATP-binding</keyword>
<dbReference type="EMBL" id="AP024525">
    <property type="protein sequence ID" value="BCT74204.1"/>
    <property type="molecule type" value="Genomic_DNA"/>
</dbReference>
<dbReference type="RefSeq" id="WP_229230971.1">
    <property type="nucleotide sequence ID" value="NZ_AP024525.1"/>
</dbReference>
<dbReference type="GO" id="GO:0005524">
    <property type="term" value="F:ATP binding"/>
    <property type="evidence" value="ECO:0007669"/>
    <property type="project" value="UniProtKB-KW"/>
</dbReference>
<organism evidence="1 2">
    <name type="scientific">Sinomonas cyclohexanicum</name>
    <name type="common">Corynebacterium cyclohexanicum</name>
    <dbReference type="NCBI Taxonomy" id="322009"/>
    <lineage>
        <taxon>Bacteria</taxon>
        <taxon>Bacillati</taxon>
        <taxon>Actinomycetota</taxon>
        <taxon>Actinomycetes</taxon>
        <taxon>Micrococcales</taxon>
        <taxon>Micrococcaceae</taxon>
        <taxon>Sinomonas</taxon>
    </lineage>
</organism>